<accession>A0A061RUZ1</accession>
<dbReference type="EMBL" id="GBEZ01009826">
    <property type="protein sequence ID" value="JAC75793.1"/>
    <property type="molecule type" value="Transcribed_RNA"/>
</dbReference>
<protein>
    <submittedName>
        <fullName evidence="1">Uncharacterized protein</fullName>
    </submittedName>
</protein>
<reference evidence="1" key="1">
    <citation type="submission" date="2014-05" db="EMBL/GenBank/DDBJ databases">
        <title>The transcriptome of the halophilic microalga Tetraselmis sp. GSL018 isolated from the Great Salt Lake, Utah.</title>
        <authorList>
            <person name="Jinkerson R.E."/>
            <person name="D'Adamo S."/>
            <person name="Posewitz M.C."/>
        </authorList>
    </citation>
    <scope>NUCLEOTIDE SEQUENCE</scope>
    <source>
        <strain evidence="1">GSL018</strain>
    </source>
</reference>
<proteinExistence type="predicted"/>
<dbReference type="AlphaFoldDB" id="A0A061RUZ1"/>
<name>A0A061RUZ1_9CHLO</name>
<organism evidence="1">
    <name type="scientific">Tetraselmis sp. GSL018</name>
    <dbReference type="NCBI Taxonomy" id="582737"/>
    <lineage>
        <taxon>Eukaryota</taxon>
        <taxon>Viridiplantae</taxon>
        <taxon>Chlorophyta</taxon>
        <taxon>core chlorophytes</taxon>
        <taxon>Chlorodendrophyceae</taxon>
        <taxon>Chlorodendrales</taxon>
        <taxon>Chlorodendraceae</taxon>
        <taxon>Tetraselmis</taxon>
    </lineage>
</organism>
<sequence>IAGLSGIRCLDVYEGKKLRITLLLRGAIEAGSLKGRARRLSTDAAGPVWVKRGVLGRDTMSQWRSALRGLEGALVICRTEISPPNREKDTN</sequence>
<evidence type="ECO:0000313" key="1">
    <source>
        <dbReference type="EMBL" id="JAC75793.1"/>
    </source>
</evidence>
<gene>
    <name evidence="1" type="ORF">TSPGSL018_22058</name>
</gene>
<feature type="non-terminal residue" evidence="1">
    <location>
        <position position="1"/>
    </location>
</feature>